<dbReference type="Proteomes" id="UP001224325">
    <property type="component" value="Chromosome"/>
</dbReference>
<proteinExistence type="predicted"/>
<dbReference type="EMBL" id="CP155618">
    <property type="protein sequence ID" value="XBL14683.1"/>
    <property type="molecule type" value="Genomic_DNA"/>
</dbReference>
<evidence type="ECO:0000313" key="1">
    <source>
        <dbReference type="EMBL" id="XBL14683.1"/>
    </source>
</evidence>
<dbReference type="EC" id="3.1.4.11" evidence="1"/>
<dbReference type="InterPro" id="IPR032075">
    <property type="entry name" value="PI-PLC-C1"/>
</dbReference>
<keyword evidence="2" id="KW-1185">Reference proteome</keyword>
<reference evidence="1" key="1">
    <citation type="submission" date="2024-04" db="EMBL/GenBank/DDBJ databases">
        <title>Mariniflexile litorale, isolated from the shallow sediments of the Sea of Japan.</title>
        <authorList>
            <person name="Romanenko L."/>
            <person name="Isaeva M."/>
        </authorList>
    </citation>
    <scope>NUCLEOTIDE SEQUENCE [LARGE SCALE GENOMIC DNA]</scope>
    <source>
        <strain evidence="1">KMM 9835</strain>
    </source>
</reference>
<sequence length="55" mass="6470">MTAIFIIKSNDYTRFEKAKASSAQVISTDYYIPTKLYKYSFKVSFKGNNYEKIKK</sequence>
<accession>A0AAU7EGC2</accession>
<keyword evidence="1" id="KW-0378">Hydrolase</keyword>
<dbReference type="Pfam" id="PF16670">
    <property type="entry name" value="PI-PLC-C1"/>
    <property type="match status" value="1"/>
</dbReference>
<name>A0AAU7EGC2_9FLAO</name>
<gene>
    <name evidence="1" type="ORF">QLS71_001395</name>
</gene>
<dbReference type="RefSeq" id="WP_308991321.1">
    <property type="nucleotide sequence ID" value="NZ_CP155618.1"/>
</dbReference>
<dbReference type="KEGG" id="mlil:QLS71_001395"/>
<organism evidence="1 2">
    <name type="scientific">Mariniflexile litorale</name>
    <dbReference type="NCBI Taxonomy" id="3045158"/>
    <lineage>
        <taxon>Bacteria</taxon>
        <taxon>Pseudomonadati</taxon>
        <taxon>Bacteroidota</taxon>
        <taxon>Flavobacteriia</taxon>
        <taxon>Flavobacteriales</taxon>
        <taxon>Flavobacteriaceae</taxon>
        <taxon>Mariniflexile</taxon>
    </lineage>
</organism>
<protein>
    <submittedName>
        <fullName evidence="1">Ca2+-dependent phosphoinositide-specific phospholipase C</fullName>
        <ecNumber evidence="1">3.1.4.11</ecNumber>
    </submittedName>
</protein>
<dbReference type="AlphaFoldDB" id="A0AAU7EGC2"/>
<evidence type="ECO:0000313" key="2">
    <source>
        <dbReference type="Proteomes" id="UP001224325"/>
    </source>
</evidence>
<dbReference type="GO" id="GO:0004435">
    <property type="term" value="F:phosphatidylinositol-4,5-bisphosphate phospholipase C activity"/>
    <property type="evidence" value="ECO:0007669"/>
    <property type="project" value="UniProtKB-EC"/>
</dbReference>